<evidence type="ECO:0000256" key="8">
    <source>
        <dbReference type="PROSITE-ProRule" id="PRU10007"/>
    </source>
</evidence>
<dbReference type="UniPathway" id="UPA00529">
    <property type="reaction ID" value="UER00386"/>
</dbReference>
<evidence type="ECO:0000259" key="10">
    <source>
        <dbReference type="Pfam" id="PF00171"/>
    </source>
</evidence>
<evidence type="ECO:0000256" key="6">
    <source>
        <dbReference type="ARBA" id="ARBA00023097"/>
    </source>
</evidence>
<dbReference type="CDD" id="cd07090">
    <property type="entry name" value="ALDH_F9_TMBADH"/>
    <property type="match status" value="1"/>
</dbReference>
<dbReference type="InterPro" id="IPR029510">
    <property type="entry name" value="Ald_DH_CS_GLU"/>
</dbReference>
<feature type="modified residue" description="Cysteine sulfenic acid (-SOH)" evidence="7">
    <location>
        <position position="285"/>
    </location>
</feature>
<feature type="binding site" evidence="7">
    <location>
        <position position="382"/>
    </location>
    <ligand>
        <name>NAD(+)</name>
        <dbReference type="ChEBI" id="CHEBI:57540"/>
    </ligand>
</feature>
<comment type="similarity">
    <text evidence="1 7 9">Belongs to the aldehyde dehydrogenase family.</text>
</comment>
<keyword evidence="6 7" id="KW-0558">Oxidation</keyword>
<comment type="caution">
    <text evidence="7">Lacks conserved residue(s) required for the propagation of feature annotation.</text>
</comment>
<comment type="function">
    <text evidence="7">Involved in the biosynthesis of the osmoprotectant glycine betaine. Catalyzes the irreversible oxidation of betaine aldehyde to the corresponding acid.</text>
</comment>
<feature type="active site" description="Charge relay system" evidence="7">
    <location>
        <position position="459"/>
    </location>
</feature>
<dbReference type="NCBIfam" id="TIGR01804">
    <property type="entry name" value="BADH"/>
    <property type="match status" value="1"/>
</dbReference>
<sequence>MAYDTQPEASHFIDGAYVEDTEGELIEVVYPATGEVIARVHAATPAVIEKAIASGRRAQKDWALMTGRERGRILTRAAAIMRERNHDLSVLETWDTGKPYQETSVADATSGADALEYFGGLAATLTGEHIQLGEDWAYTRREPLGLCVGIGAWNYPTQIACWKGAPALACGNAMIFKPSETTPLSALKVAEILVEAGLPAGIFNVVQGMGAVGGALVTDARVDKVSLTGSVPTGRKVYASAADGLKHVTMELGGKSPLVIFDDADLEDAVGGAIMANFYSSGQVCSNGTRVFVQKGIRERFVARLAERLGNAVIGDPMDPETSFGPLVSARQMEIVQGYIAKGVEEGATLVTGGERLDKPGFWLTPAIFDGVTDDMTIAREEIFGPVLSVLEFENEDEVIARANDTEFGLSAGVFTQDFARAHRVIAQLEAGTCFINSYNDAPVEAPFGGVKMSGVGRENSKAAVEHYSQLKTVFVRMGHMEAPF</sequence>
<dbReference type="GO" id="GO:0019285">
    <property type="term" value="P:glycine betaine biosynthetic process from choline"/>
    <property type="evidence" value="ECO:0007669"/>
    <property type="project" value="UniProtKB-UniRule"/>
</dbReference>
<keyword evidence="3 7" id="KW-0630">Potassium</keyword>
<evidence type="ECO:0000256" key="3">
    <source>
        <dbReference type="ARBA" id="ARBA00022958"/>
    </source>
</evidence>
<dbReference type="Proteomes" id="UP000253977">
    <property type="component" value="Unassembled WGS sequence"/>
</dbReference>
<feature type="active site" description="Nucleophile" evidence="7">
    <location>
        <position position="285"/>
    </location>
</feature>
<accession>A0A369TGK3</accession>
<feature type="domain" description="Aldehyde dehydrogenase" evidence="10">
    <location>
        <begin position="18"/>
        <end position="474"/>
    </location>
</feature>
<feature type="binding site" description="covalent" evidence="7">
    <location>
        <position position="285"/>
    </location>
    <ligand>
        <name>NAD(+)</name>
        <dbReference type="ChEBI" id="CHEBI:57540"/>
    </ligand>
</feature>
<dbReference type="GO" id="GO:0046872">
    <property type="term" value="F:metal ion binding"/>
    <property type="evidence" value="ECO:0007669"/>
    <property type="project" value="UniProtKB-KW"/>
</dbReference>
<dbReference type="InterPro" id="IPR011264">
    <property type="entry name" value="BADH"/>
</dbReference>
<dbReference type="RefSeq" id="WP_114512593.1">
    <property type="nucleotide sequence ID" value="NZ_QPMK01000021.1"/>
</dbReference>
<feature type="active site" description="Charge relay system" evidence="7">
    <location>
        <position position="163"/>
    </location>
</feature>
<dbReference type="InterPro" id="IPR016160">
    <property type="entry name" value="Ald_DH_CS_CYS"/>
</dbReference>
<dbReference type="AlphaFoldDB" id="A0A369TGK3"/>
<dbReference type="InterPro" id="IPR016163">
    <property type="entry name" value="Ald_DH_C"/>
</dbReference>
<evidence type="ECO:0000256" key="2">
    <source>
        <dbReference type="ARBA" id="ARBA00022723"/>
    </source>
</evidence>
<comment type="catalytic activity">
    <reaction evidence="7">
        <text>betaine aldehyde + NAD(+) + H2O = glycine betaine + NADH + 2 H(+)</text>
        <dbReference type="Rhea" id="RHEA:15305"/>
        <dbReference type="ChEBI" id="CHEBI:15377"/>
        <dbReference type="ChEBI" id="CHEBI:15378"/>
        <dbReference type="ChEBI" id="CHEBI:15710"/>
        <dbReference type="ChEBI" id="CHEBI:17750"/>
        <dbReference type="ChEBI" id="CHEBI:57540"/>
        <dbReference type="ChEBI" id="CHEBI:57945"/>
        <dbReference type="EC" id="1.2.1.8"/>
    </reaction>
</comment>
<proteinExistence type="inferred from homology"/>
<protein>
    <recommendedName>
        <fullName evidence="7">Betaine aldehyde dehydrogenase</fullName>
        <shortName evidence="7">BADH</shortName>
        <ecNumber evidence="7">1.2.1.8</ecNumber>
    </recommendedName>
</protein>
<feature type="active site" description="Proton acceptor" evidence="7">
    <location>
        <position position="251"/>
    </location>
</feature>
<dbReference type="HAMAP" id="MF_00804">
    <property type="entry name" value="BADH"/>
    <property type="match status" value="1"/>
</dbReference>
<evidence type="ECO:0000256" key="7">
    <source>
        <dbReference type="HAMAP-Rule" id="MF_00804"/>
    </source>
</evidence>
<dbReference type="Pfam" id="PF00171">
    <property type="entry name" value="Aldedh"/>
    <property type="match status" value="1"/>
</dbReference>
<dbReference type="GO" id="GO:0008802">
    <property type="term" value="F:betaine-aldehyde dehydrogenase (NAD+) activity"/>
    <property type="evidence" value="ECO:0007669"/>
    <property type="project" value="UniProtKB-UniRule"/>
</dbReference>
<keyword evidence="2 7" id="KW-0479">Metal-binding</keyword>
<dbReference type="InterPro" id="IPR016161">
    <property type="entry name" value="Ald_DH/histidinol_DH"/>
</dbReference>
<feature type="binding site" evidence="7">
    <location>
        <begin position="151"/>
        <end position="153"/>
    </location>
    <ligand>
        <name>NAD(+)</name>
        <dbReference type="ChEBI" id="CHEBI:57540"/>
    </ligand>
</feature>
<dbReference type="FunFam" id="3.40.605.10:FF:000007">
    <property type="entry name" value="NAD/NADP-dependent betaine aldehyde dehydrogenase"/>
    <property type="match status" value="1"/>
</dbReference>
<dbReference type="PROSITE" id="PS00687">
    <property type="entry name" value="ALDEHYDE_DEHYDR_GLU"/>
    <property type="match status" value="1"/>
</dbReference>
<keyword evidence="4 7" id="KW-0560">Oxidoreductase</keyword>
<evidence type="ECO:0000256" key="5">
    <source>
        <dbReference type="ARBA" id="ARBA00023027"/>
    </source>
</evidence>
<reference evidence="11 12" key="1">
    <citation type="submission" date="2018-07" db="EMBL/GenBank/DDBJ databases">
        <title>Thalassococcus profundi sp. nov., a marine bacterium isolated from deep seawater of Okinawa Trough.</title>
        <authorList>
            <person name="Yu M."/>
        </authorList>
    </citation>
    <scope>NUCLEOTIDE SEQUENCE [LARGE SCALE GENOMIC DNA]</scope>
    <source>
        <strain evidence="11 12">WRAS1</strain>
    </source>
</reference>
<dbReference type="InterPro" id="IPR016162">
    <property type="entry name" value="Ald_DH_N"/>
</dbReference>
<dbReference type="FunFam" id="3.40.309.10:FF:000012">
    <property type="entry name" value="Betaine aldehyde dehydrogenase"/>
    <property type="match status" value="1"/>
</dbReference>
<feature type="binding site" evidence="7">
    <location>
        <position position="455"/>
    </location>
    <ligand>
        <name>K(+)</name>
        <dbReference type="ChEBI" id="CHEBI:29103"/>
        <label>2</label>
    </ligand>
</feature>
<dbReference type="InterPro" id="IPR015590">
    <property type="entry name" value="Aldehyde_DH_dom"/>
</dbReference>
<comment type="cofactor">
    <cofactor evidence="7">
        <name>K(+)</name>
        <dbReference type="ChEBI" id="CHEBI:29103"/>
    </cofactor>
    <text evidence="7">Binds 2 potassium ions per subunit.</text>
</comment>
<comment type="subunit">
    <text evidence="7">Dimer of dimers.</text>
</comment>
<evidence type="ECO:0000256" key="1">
    <source>
        <dbReference type="ARBA" id="ARBA00009986"/>
    </source>
</evidence>
<feature type="binding site" evidence="7">
    <location>
        <position position="29"/>
    </location>
    <ligand>
        <name>K(+)</name>
        <dbReference type="ChEBI" id="CHEBI:29103"/>
        <label>1</label>
    </ligand>
</feature>
<feature type="active site" evidence="8">
    <location>
        <position position="251"/>
    </location>
</feature>
<feature type="binding site" evidence="7">
    <location>
        <begin position="177"/>
        <end position="180"/>
    </location>
    <ligand>
        <name>NAD(+)</name>
        <dbReference type="ChEBI" id="CHEBI:57540"/>
    </ligand>
</feature>
<feature type="binding site" evidence="7">
    <location>
        <position position="245"/>
    </location>
    <ligand>
        <name>K(+)</name>
        <dbReference type="ChEBI" id="CHEBI:29103"/>
        <label>2</label>
    </ligand>
</feature>
<gene>
    <name evidence="7" type="primary">betB</name>
    <name evidence="11" type="ORF">DU478_19645</name>
</gene>
<evidence type="ECO:0000313" key="12">
    <source>
        <dbReference type="Proteomes" id="UP000253977"/>
    </source>
</evidence>
<organism evidence="11 12">
    <name type="scientific">Thalassococcus profundi</name>
    <dbReference type="NCBI Taxonomy" id="2282382"/>
    <lineage>
        <taxon>Bacteria</taxon>
        <taxon>Pseudomonadati</taxon>
        <taxon>Pseudomonadota</taxon>
        <taxon>Alphaproteobacteria</taxon>
        <taxon>Rhodobacterales</taxon>
        <taxon>Roseobacteraceae</taxon>
        <taxon>Thalassococcus</taxon>
    </lineage>
</organism>
<feature type="binding site" evidence="7">
    <location>
        <position position="452"/>
    </location>
    <ligand>
        <name>K(+)</name>
        <dbReference type="ChEBI" id="CHEBI:29103"/>
        <label>2</label>
    </ligand>
</feature>
<dbReference type="EC" id="1.2.1.8" evidence="7"/>
<dbReference type="OrthoDB" id="9812625at2"/>
<comment type="pathway">
    <text evidence="7">Amine and polyamine biosynthesis; betaine biosynthesis via choline pathway; betaine from betaine aldehyde: step 1/1.</text>
</comment>
<feature type="binding site" evidence="7">
    <location>
        <position position="253"/>
    </location>
    <ligand>
        <name>NAD(+)</name>
        <dbReference type="ChEBI" id="CHEBI:57540"/>
    </ligand>
</feature>
<dbReference type="NCBIfam" id="NF009725">
    <property type="entry name" value="PRK13252.1"/>
    <property type="match status" value="1"/>
</dbReference>
<evidence type="ECO:0000256" key="9">
    <source>
        <dbReference type="RuleBase" id="RU003345"/>
    </source>
</evidence>
<name>A0A369TGK3_9RHOB</name>
<dbReference type="Gene3D" id="3.40.605.10">
    <property type="entry name" value="Aldehyde Dehydrogenase, Chain A, domain 1"/>
    <property type="match status" value="1"/>
</dbReference>
<keyword evidence="5 7" id="KW-0520">NAD</keyword>
<evidence type="ECO:0000256" key="4">
    <source>
        <dbReference type="ARBA" id="ARBA00023002"/>
    </source>
</evidence>
<keyword evidence="7" id="KW-0521">NADP</keyword>
<dbReference type="PANTHER" id="PTHR11699">
    <property type="entry name" value="ALDEHYDE DEHYDROGENASE-RELATED"/>
    <property type="match status" value="1"/>
</dbReference>
<feature type="binding site" evidence="7">
    <location>
        <position position="95"/>
    </location>
    <ligand>
        <name>K(+)</name>
        <dbReference type="ChEBI" id="CHEBI:29103"/>
        <label>1</label>
    </ligand>
</feature>
<comment type="caution">
    <text evidence="11">The sequence shown here is derived from an EMBL/GenBank/DDBJ whole genome shotgun (WGS) entry which is preliminary data.</text>
</comment>
<keyword evidence="12" id="KW-1185">Reference proteome</keyword>
<dbReference type="EMBL" id="QPMK01000021">
    <property type="protein sequence ID" value="RDD64481.1"/>
    <property type="molecule type" value="Genomic_DNA"/>
</dbReference>
<dbReference type="Gene3D" id="3.40.309.10">
    <property type="entry name" value="Aldehyde Dehydrogenase, Chain A, domain 2"/>
    <property type="match status" value="1"/>
</dbReference>
<evidence type="ECO:0000313" key="11">
    <source>
        <dbReference type="EMBL" id="RDD64481.1"/>
    </source>
</evidence>
<dbReference type="SUPFAM" id="SSF53720">
    <property type="entry name" value="ALDH-like"/>
    <property type="match status" value="1"/>
</dbReference>
<dbReference type="PROSITE" id="PS00070">
    <property type="entry name" value="ALDEHYDE_DEHYDR_CYS"/>
    <property type="match status" value="1"/>
</dbReference>